<proteinExistence type="predicted"/>
<organism evidence="2 3">
    <name type="scientific">Ascobolus immersus RN42</name>
    <dbReference type="NCBI Taxonomy" id="1160509"/>
    <lineage>
        <taxon>Eukaryota</taxon>
        <taxon>Fungi</taxon>
        <taxon>Dikarya</taxon>
        <taxon>Ascomycota</taxon>
        <taxon>Pezizomycotina</taxon>
        <taxon>Pezizomycetes</taxon>
        <taxon>Pezizales</taxon>
        <taxon>Ascobolaceae</taxon>
        <taxon>Ascobolus</taxon>
    </lineage>
</organism>
<evidence type="ECO:0000313" key="2">
    <source>
        <dbReference type="EMBL" id="RPA78161.1"/>
    </source>
</evidence>
<dbReference type="Proteomes" id="UP000275078">
    <property type="component" value="Unassembled WGS sequence"/>
</dbReference>
<dbReference type="AlphaFoldDB" id="A0A3N4I1R0"/>
<evidence type="ECO:0000313" key="3">
    <source>
        <dbReference type="Proteomes" id="UP000275078"/>
    </source>
</evidence>
<keyword evidence="3" id="KW-1185">Reference proteome</keyword>
<feature type="compositionally biased region" description="Pro residues" evidence="1">
    <location>
        <begin position="118"/>
        <end position="135"/>
    </location>
</feature>
<gene>
    <name evidence="2" type="ORF">BJ508DRAFT_160689</name>
</gene>
<feature type="region of interest" description="Disordered" evidence="1">
    <location>
        <begin position="36"/>
        <end position="102"/>
    </location>
</feature>
<reference evidence="2 3" key="1">
    <citation type="journal article" date="2018" name="Nat. Ecol. Evol.">
        <title>Pezizomycetes genomes reveal the molecular basis of ectomycorrhizal truffle lifestyle.</title>
        <authorList>
            <person name="Murat C."/>
            <person name="Payen T."/>
            <person name="Noel B."/>
            <person name="Kuo A."/>
            <person name="Morin E."/>
            <person name="Chen J."/>
            <person name="Kohler A."/>
            <person name="Krizsan K."/>
            <person name="Balestrini R."/>
            <person name="Da Silva C."/>
            <person name="Montanini B."/>
            <person name="Hainaut M."/>
            <person name="Levati E."/>
            <person name="Barry K.W."/>
            <person name="Belfiori B."/>
            <person name="Cichocki N."/>
            <person name="Clum A."/>
            <person name="Dockter R.B."/>
            <person name="Fauchery L."/>
            <person name="Guy J."/>
            <person name="Iotti M."/>
            <person name="Le Tacon F."/>
            <person name="Lindquist E.A."/>
            <person name="Lipzen A."/>
            <person name="Malagnac F."/>
            <person name="Mello A."/>
            <person name="Molinier V."/>
            <person name="Miyauchi S."/>
            <person name="Poulain J."/>
            <person name="Riccioni C."/>
            <person name="Rubini A."/>
            <person name="Sitrit Y."/>
            <person name="Splivallo R."/>
            <person name="Traeger S."/>
            <person name="Wang M."/>
            <person name="Zifcakova L."/>
            <person name="Wipf D."/>
            <person name="Zambonelli A."/>
            <person name="Paolocci F."/>
            <person name="Nowrousian M."/>
            <person name="Ottonello S."/>
            <person name="Baldrian P."/>
            <person name="Spatafora J.W."/>
            <person name="Henrissat B."/>
            <person name="Nagy L.G."/>
            <person name="Aury J.M."/>
            <person name="Wincker P."/>
            <person name="Grigoriev I.V."/>
            <person name="Bonfante P."/>
            <person name="Martin F.M."/>
        </authorList>
    </citation>
    <scope>NUCLEOTIDE SEQUENCE [LARGE SCALE GENOMIC DNA]</scope>
    <source>
        <strain evidence="2 3">RN42</strain>
    </source>
</reference>
<evidence type="ECO:0000256" key="1">
    <source>
        <dbReference type="SAM" id="MobiDB-lite"/>
    </source>
</evidence>
<feature type="compositionally biased region" description="Basic residues" evidence="1">
    <location>
        <begin position="36"/>
        <end position="46"/>
    </location>
</feature>
<feature type="compositionally biased region" description="Pro residues" evidence="1">
    <location>
        <begin position="84"/>
        <end position="98"/>
    </location>
</feature>
<sequence length="153" mass="16835">MEGHKDQHILLQTWHLQPQALDICRCLGCPHQHRYGGPKSGPHHRSPNCCHHDSVPTPQPSPVPQNTASLTSSTRPRCYLQAPSTPPTRPTSVPPHHPPTQQEWALPLAARPYLVPSPNVPVRPRSVPPHLPPPRQACTLPPRTGQQGTMPTS</sequence>
<protein>
    <submittedName>
        <fullName evidence="2">Uncharacterized protein</fullName>
    </submittedName>
</protein>
<name>A0A3N4I1R0_ASCIM</name>
<accession>A0A3N4I1R0</accession>
<feature type="compositionally biased region" description="Polar residues" evidence="1">
    <location>
        <begin position="144"/>
        <end position="153"/>
    </location>
</feature>
<dbReference type="EMBL" id="ML119715">
    <property type="protein sequence ID" value="RPA78161.1"/>
    <property type="molecule type" value="Genomic_DNA"/>
</dbReference>
<feature type="region of interest" description="Disordered" evidence="1">
    <location>
        <begin position="114"/>
        <end position="153"/>
    </location>
</feature>